<dbReference type="Proteomes" id="UP000625711">
    <property type="component" value="Unassembled WGS sequence"/>
</dbReference>
<feature type="domain" description="TLC" evidence="10">
    <location>
        <begin position="1"/>
        <end position="146"/>
    </location>
</feature>
<gene>
    <name evidence="11" type="ORF">GWI33_015076</name>
</gene>
<name>A0A834M4V2_RHYFE</name>
<keyword evidence="12" id="KW-1185">Reference proteome</keyword>
<evidence type="ECO:0000256" key="4">
    <source>
        <dbReference type="ARBA" id="ARBA00022692"/>
    </source>
</evidence>
<keyword evidence="4 7" id="KW-0812">Transmembrane</keyword>
<dbReference type="OrthoDB" id="537032at2759"/>
<comment type="pathway">
    <text evidence="3">Sphingolipid metabolism.</text>
</comment>
<dbReference type="PANTHER" id="PTHR12560">
    <property type="entry name" value="LONGEVITY ASSURANCE FACTOR 1 LAG1"/>
    <property type="match status" value="1"/>
</dbReference>
<feature type="region of interest" description="Disordered" evidence="8">
    <location>
        <begin position="155"/>
        <end position="178"/>
    </location>
</feature>
<protein>
    <recommendedName>
        <fullName evidence="10">TLC domain-containing protein</fullName>
    </recommendedName>
</protein>
<feature type="compositionally biased region" description="Low complexity" evidence="8">
    <location>
        <begin position="163"/>
        <end position="178"/>
    </location>
</feature>
<dbReference type="AlphaFoldDB" id="A0A834M4V2"/>
<proteinExistence type="predicted"/>
<keyword evidence="5 9" id="KW-1133">Transmembrane helix</keyword>
<feature type="transmembrane region" description="Helical" evidence="9">
    <location>
        <begin position="117"/>
        <end position="138"/>
    </location>
</feature>
<reference evidence="11" key="1">
    <citation type="submission" date="2020-08" db="EMBL/GenBank/DDBJ databases">
        <title>Genome sequencing and assembly of the red palm weevil Rhynchophorus ferrugineus.</title>
        <authorList>
            <person name="Dias G.B."/>
            <person name="Bergman C.M."/>
            <person name="Manee M."/>
        </authorList>
    </citation>
    <scope>NUCLEOTIDE SEQUENCE</scope>
    <source>
        <strain evidence="11">AA-2017</strain>
        <tissue evidence="11">Whole larva</tissue>
    </source>
</reference>
<evidence type="ECO:0000256" key="9">
    <source>
        <dbReference type="SAM" id="Phobius"/>
    </source>
</evidence>
<evidence type="ECO:0000256" key="1">
    <source>
        <dbReference type="ARBA" id="ARBA00004141"/>
    </source>
</evidence>
<organism evidence="11 12">
    <name type="scientific">Rhynchophorus ferrugineus</name>
    <name type="common">Red palm weevil</name>
    <name type="synonym">Curculio ferrugineus</name>
    <dbReference type="NCBI Taxonomy" id="354439"/>
    <lineage>
        <taxon>Eukaryota</taxon>
        <taxon>Metazoa</taxon>
        <taxon>Ecdysozoa</taxon>
        <taxon>Arthropoda</taxon>
        <taxon>Hexapoda</taxon>
        <taxon>Insecta</taxon>
        <taxon>Pterygota</taxon>
        <taxon>Neoptera</taxon>
        <taxon>Endopterygota</taxon>
        <taxon>Coleoptera</taxon>
        <taxon>Polyphaga</taxon>
        <taxon>Cucujiformia</taxon>
        <taxon>Curculionidae</taxon>
        <taxon>Dryophthorinae</taxon>
        <taxon>Rhynchophorus</taxon>
    </lineage>
</organism>
<keyword evidence="6 7" id="KW-0472">Membrane</keyword>
<dbReference type="PROSITE" id="PS50922">
    <property type="entry name" value="TLC"/>
    <property type="match status" value="1"/>
</dbReference>
<evidence type="ECO:0000256" key="6">
    <source>
        <dbReference type="ARBA" id="ARBA00023136"/>
    </source>
</evidence>
<evidence type="ECO:0000256" key="5">
    <source>
        <dbReference type="ARBA" id="ARBA00022989"/>
    </source>
</evidence>
<evidence type="ECO:0000313" key="11">
    <source>
        <dbReference type="EMBL" id="KAF7272111.1"/>
    </source>
</evidence>
<dbReference type="GO" id="GO:0046513">
    <property type="term" value="P:ceramide biosynthetic process"/>
    <property type="evidence" value="ECO:0007669"/>
    <property type="project" value="InterPro"/>
</dbReference>
<evidence type="ECO:0000256" key="3">
    <source>
        <dbReference type="ARBA" id="ARBA00004991"/>
    </source>
</evidence>
<evidence type="ECO:0000313" key="12">
    <source>
        <dbReference type="Proteomes" id="UP000625711"/>
    </source>
</evidence>
<dbReference type="Pfam" id="PF03798">
    <property type="entry name" value="TRAM_LAG1_CLN8"/>
    <property type="match status" value="1"/>
</dbReference>
<dbReference type="SMART" id="SM00724">
    <property type="entry name" value="TLC"/>
    <property type="match status" value="1"/>
</dbReference>
<dbReference type="GO" id="GO:0016020">
    <property type="term" value="C:membrane"/>
    <property type="evidence" value="ECO:0007669"/>
    <property type="project" value="UniProtKB-SubCell"/>
</dbReference>
<feature type="transmembrane region" description="Helical" evidence="9">
    <location>
        <begin position="74"/>
        <end position="97"/>
    </location>
</feature>
<evidence type="ECO:0000256" key="7">
    <source>
        <dbReference type="PROSITE-ProRule" id="PRU00205"/>
    </source>
</evidence>
<comment type="caution">
    <text evidence="11">The sequence shown here is derived from an EMBL/GenBank/DDBJ whole genome shotgun (WGS) entry which is preliminary data.</text>
</comment>
<dbReference type="InterPro" id="IPR006634">
    <property type="entry name" value="TLC-dom"/>
</dbReference>
<dbReference type="GO" id="GO:0050291">
    <property type="term" value="F:sphingosine N-acyltransferase activity"/>
    <property type="evidence" value="ECO:0007669"/>
    <property type="project" value="InterPro"/>
</dbReference>
<evidence type="ECO:0000256" key="2">
    <source>
        <dbReference type="ARBA" id="ARBA00004760"/>
    </source>
</evidence>
<feature type="transmembrane region" description="Helical" evidence="9">
    <location>
        <begin position="20"/>
        <end position="40"/>
    </location>
</feature>
<dbReference type="InterPro" id="IPR016439">
    <property type="entry name" value="Lag1/Lac1-like"/>
</dbReference>
<dbReference type="EMBL" id="JAACXV010013847">
    <property type="protein sequence ID" value="KAF7272111.1"/>
    <property type="molecule type" value="Genomic_DNA"/>
</dbReference>
<evidence type="ECO:0000259" key="10">
    <source>
        <dbReference type="PROSITE" id="PS50922"/>
    </source>
</evidence>
<comment type="subcellular location">
    <subcellularLocation>
        <location evidence="1">Membrane</location>
        <topology evidence="1">Multi-pass membrane protein</topology>
    </subcellularLocation>
</comment>
<evidence type="ECO:0000256" key="8">
    <source>
        <dbReference type="SAM" id="MobiDB-lite"/>
    </source>
</evidence>
<dbReference type="UniPathway" id="UPA00222"/>
<sequence length="178" mass="20696">MAFYWSLCVSQFFDVKRKDFWQMFIHHIATILLMVLSWVVNVFRIGSLVLVVHDCADIFLEAAKMAKYSGYQKVCDTIFAIFTILWIVTRIGLYPFWIIYNTSIEAPKLVPMFPAYYIFNSLLCILLVLHIFWTYLILKIVYNSLNAGQMEGDIRSSSDDYSTESNNSNSLTNHTKSQ</sequence>
<comment type="pathway">
    <text evidence="2">Lipid metabolism; sphingolipid metabolism.</text>
</comment>
<dbReference type="PANTHER" id="PTHR12560:SF0">
    <property type="entry name" value="LD18904P"/>
    <property type="match status" value="1"/>
</dbReference>
<accession>A0A834M4V2</accession>